<dbReference type="InterPro" id="IPR047657">
    <property type="entry name" value="PmbA"/>
</dbReference>
<comment type="similarity">
    <text evidence="1">Belongs to the peptidase U62 family.</text>
</comment>
<keyword evidence="5" id="KW-0482">Metalloprotease</keyword>
<reference evidence="5 6" key="1">
    <citation type="submission" date="2018-10" db="EMBL/GenBank/DDBJ databases">
        <title>Robbsia sp. DHC34, isolated from soil.</title>
        <authorList>
            <person name="Gao Z.-H."/>
            <person name="Qiu L.-H."/>
        </authorList>
    </citation>
    <scope>NUCLEOTIDE SEQUENCE [LARGE SCALE GENOMIC DNA]</scope>
    <source>
        <strain evidence="5 6">DHC34</strain>
    </source>
</reference>
<keyword evidence="5" id="KW-0378">Hydrolase</keyword>
<organism evidence="5 6">
    <name type="scientific">Pararobbsia silviterrae</name>
    <dbReference type="NCBI Taxonomy" id="1792498"/>
    <lineage>
        <taxon>Bacteria</taxon>
        <taxon>Pseudomonadati</taxon>
        <taxon>Pseudomonadota</taxon>
        <taxon>Betaproteobacteria</taxon>
        <taxon>Burkholderiales</taxon>
        <taxon>Burkholderiaceae</taxon>
        <taxon>Pararobbsia</taxon>
    </lineage>
</organism>
<dbReference type="PANTHER" id="PTHR43421:SF1">
    <property type="entry name" value="METALLOPROTEASE PMBA"/>
    <property type="match status" value="1"/>
</dbReference>
<dbReference type="Pfam" id="PF19289">
    <property type="entry name" value="PmbA_TldD_3rd"/>
    <property type="match status" value="1"/>
</dbReference>
<dbReference type="RefSeq" id="WP_121084755.1">
    <property type="nucleotide sequence ID" value="NZ_RBZU01000002.1"/>
</dbReference>
<dbReference type="InterPro" id="IPR045569">
    <property type="entry name" value="Metalloprtase-TldD/E_C"/>
</dbReference>
<dbReference type="SUPFAM" id="SSF111283">
    <property type="entry name" value="Putative modulator of DNA gyrase, PmbA/TldD"/>
    <property type="match status" value="1"/>
</dbReference>
<evidence type="ECO:0000259" key="2">
    <source>
        <dbReference type="Pfam" id="PF01523"/>
    </source>
</evidence>
<gene>
    <name evidence="5" type="primary">pmbA</name>
    <name evidence="5" type="synonym">tldE</name>
    <name evidence="5" type="ORF">D7S86_06580</name>
</gene>
<dbReference type="GO" id="GO:0008237">
    <property type="term" value="F:metallopeptidase activity"/>
    <property type="evidence" value="ECO:0007669"/>
    <property type="project" value="UniProtKB-KW"/>
</dbReference>
<evidence type="ECO:0000259" key="3">
    <source>
        <dbReference type="Pfam" id="PF19289"/>
    </source>
</evidence>
<dbReference type="Pfam" id="PF01523">
    <property type="entry name" value="PmbA_TldD_1st"/>
    <property type="match status" value="1"/>
</dbReference>
<proteinExistence type="inferred from homology"/>
<dbReference type="GO" id="GO:0006508">
    <property type="term" value="P:proteolysis"/>
    <property type="evidence" value="ECO:0007669"/>
    <property type="project" value="UniProtKB-KW"/>
</dbReference>
<dbReference type="GO" id="GO:0005829">
    <property type="term" value="C:cytosol"/>
    <property type="evidence" value="ECO:0007669"/>
    <property type="project" value="TreeGrafter"/>
</dbReference>
<accession>A0A494Y4M5</accession>
<protein>
    <submittedName>
        <fullName evidence="5">Metalloprotease PmbA</fullName>
    </submittedName>
</protein>
<evidence type="ECO:0000313" key="5">
    <source>
        <dbReference type="EMBL" id="RKP57611.1"/>
    </source>
</evidence>
<dbReference type="Gene3D" id="3.30.2290.10">
    <property type="entry name" value="PmbA/TldD superfamily"/>
    <property type="match status" value="1"/>
</dbReference>
<comment type="caution">
    <text evidence="5">The sequence shown here is derived from an EMBL/GenBank/DDBJ whole genome shotgun (WGS) entry which is preliminary data.</text>
</comment>
<dbReference type="InterPro" id="IPR036059">
    <property type="entry name" value="TldD/PmbA_sf"/>
</dbReference>
<evidence type="ECO:0000259" key="4">
    <source>
        <dbReference type="Pfam" id="PF19290"/>
    </source>
</evidence>
<feature type="domain" description="Metalloprotease TldD/E C-terminal" evidence="3">
    <location>
        <begin position="242"/>
        <end position="454"/>
    </location>
</feature>
<keyword evidence="6" id="KW-1185">Reference proteome</keyword>
<dbReference type="Proteomes" id="UP000270342">
    <property type="component" value="Unassembled WGS sequence"/>
</dbReference>
<dbReference type="InterPro" id="IPR002510">
    <property type="entry name" value="Metalloprtase-TldD/E_N"/>
</dbReference>
<keyword evidence="5" id="KW-0645">Protease</keyword>
<dbReference type="InterPro" id="IPR035068">
    <property type="entry name" value="TldD/PmbA_N"/>
</dbReference>
<name>A0A494Y4M5_9BURK</name>
<evidence type="ECO:0000313" key="6">
    <source>
        <dbReference type="Proteomes" id="UP000270342"/>
    </source>
</evidence>
<sequence>MDFDTPPSDTLSYSLDALRQFATEALTYGKSIGAGAMSVEASGSQGRGLSVRLGALDTIKLSHDQRLDVTVYDGKRRGKASTADFSSDAIRSTVTAAREIARHAGADPFAGLPDEVELETSPRDLGLFHAWDIPVADAIALAVRAENAAFDADARVSQSSGASLRSLHRQRVLGMSNGFLAGFQNSSHSLDCAPIAGVGDDRHMSTWRSHQVDSRDLDTPEAIGKRAGMRAAAQVGARKLKTCRVPVLFESTQAVGLLGAFAAAINGTALLRRSSFLGQSFGTPVFADHVFIVDDPFIVGGLGSSPFDAEGVRVARRHVVEHGIVEGYLLSSYSARALGLRTTGNAGGPHNLTVCSTRTTAEDDLTCMLERLGTGLFVTHLLGKGVNPLTGDYSRGAAGFWVENGTIRYPVHEITIAGTLQGIFRDIVAIGNDVHIEGGLRSGSILTGAMTVAGR</sequence>
<dbReference type="EMBL" id="RBZU01000002">
    <property type="protein sequence ID" value="RKP57611.1"/>
    <property type="molecule type" value="Genomic_DNA"/>
</dbReference>
<dbReference type="OrthoDB" id="9803618at2"/>
<dbReference type="PANTHER" id="PTHR43421">
    <property type="entry name" value="METALLOPROTEASE PMBA"/>
    <property type="match status" value="1"/>
</dbReference>
<dbReference type="AlphaFoldDB" id="A0A494Y4M5"/>
<dbReference type="InterPro" id="IPR045570">
    <property type="entry name" value="Metalloprtase-TldD/E_cen_dom"/>
</dbReference>
<feature type="domain" description="Metalloprotease TldD/E central" evidence="4">
    <location>
        <begin position="129"/>
        <end position="234"/>
    </location>
</feature>
<evidence type="ECO:0000256" key="1">
    <source>
        <dbReference type="ARBA" id="ARBA00005836"/>
    </source>
</evidence>
<dbReference type="Pfam" id="PF19290">
    <property type="entry name" value="PmbA_TldD_2nd"/>
    <property type="match status" value="1"/>
</dbReference>
<feature type="domain" description="Metalloprotease TldD/E N-terminal" evidence="2">
    <location>
        <begin position="42"/>
        <end position="101"/>
    </location>
</feature>